<evidence type="ECO:0000256" key="4">
    <source>
        <dbReference type="ARBA" id="ARBA00022833"/>
    </source>
</evidence>
<evidence type="ECO:0000259" key="6">
    <source>
        <dbReference type="SMART" id="SM00235"/>
    </source>
</evidence>
<feature type="chain" id="PRO_5038419624" evidence="5">
    <location>
        <begin position="27"/>
        <end position="249"/>
    </location>
</feature>
<dbReference type="InterPro" id="IPR006026">
    <property type="entry name" value="Peptidase_Metallo"/>
</dbReference>
<evidence type="ECO:0000256" key="1">
    <source>
        <dbReference type="ARBA" id="ARBA00022670"/>
    </source>
</evidence>
<feature type="domain" description="Peptidase metallopeptidase" evidence="6">
    <location>
        <begin position="36"/>
        <end position="180"/>
    </location>
</feature>
<dbReference type="GO" id="GO:0004222">
    <property type="term" value="F:metalloendopeptidase activity"/>
    <property type="evidence" value="ECO:0007669"/>
    <property type="project" value="InterPro"/>
</dbReference>
<feature type="signal peptide" evidence="5">
    <location>
        <begin position="1"/>
        <end position="26"/>
    </location>
</feature>
<sequence length="249" mass="27391">MSKWMKNLMVVIFALVFLATCGDVSASASTPITPYGSARFQSNTATIDVSKVPAKYRSIWLSAIQAWNRTGVFTFQLANGTDAQVTAKVTSAIGGSYTGMTYLTVDNQGYIAKAECDINNQTLKSFHYANFEWVNVAEHELGHAIGLNHNPGRASVMYAANRFYSIQKVDTVAVQRLYASSPDRISIGSRRKRIYDPVLDVRIKRSFDKSLALGPTASHDSEHLKGPTTLIEIAIQTNRILAMMADLSE</sequence>
<organism evidence="7 8">
    <name type="scientific">Lentilactobacillus parabuchneri DSM 5707 = NBRC 107865</name>
    <dbReference type="NCBI Taxonomy" id="1423784"/>
    <lineage>
        <taxon>Bacteria</taxon>
        <taxon>Bacillati</taxon>
        <taxon>Bacillota</taxon>
        <taxon>Bacilli</taxon>
        <taxon>Lactobacillales</taxon>
        <taxon>Lactobacillaceae</taxon>
        <taxon>Lentilactobacillus</taxon>
    </lineage>
</organism>
<dbReference type="Gene3D" id="3.40.390.10">
    <property type="entry name" value="Collagenase (Catalytic Domain)"/>
    <property type="match status" value="1"/>
</dbReference>
<dbReference type="GO" id="GO:0031012">
    <property type="term" value="C:extracellular matrix"/>
    <property type="evidence" value="ECO:0007669"/>
    <property type="project" value="InterPro"/>
</dbReference>
<dbReference type="SMART" id="SM00235">
    <property type="entry name" value="ZnMc"/>
    <property type="match status" value="1"/>
</dbReference>
<dbReference type="GeneID" id="69802189"/>
<proteinExistence type="predicted"/>
<dbReference type="Proteomes" id="UP000051957">
    <property type="component" value="Unassembled WGS sequence"/>
</dbReference>
<keyword evidence="5" id="KW-0732">Signal</keyword>
<keyword evidence="3" id="KW-0378">Hydrolase</keyword>
<dbReference type="GO" id="GO:0006508">
    <property type="term" value="P:proteolysis"/>
    <property type="evidence" value="ECO:0007669"/>
    <property type="project" value="UniProtKB-KW"/>
</dbReference>
<evidence type="ECO:0000313" key="8">
    <source>
        <dbReference type="Proteomes" id="UP000051957"/>
    </source>
</evidence>
<keyword evidence="1" id="KW-0645">Protease</keyword>
<reference evidence="7 8" key="1">
    <citation type="journal article" date="2015" name="Genome Announc.">
        <title>Expanding the biotechnology potential of lactobacilli through comparative genomics of 213 strains and associated genera.</title>
        <authorList>
            <person name="Sun Z."/>
            <person name="Harris H.M."/>
            <person name="McCann A."/>
            <person name="Guo C."/>
            <person name="Argimon S."/>
            <person name="Zhang W."/>
            <person name="Yang X."/>
            <person name="Jeffery I.B."/>
            <person name="Cooney J.C."/>
            <person name="Kagawa T.F."/>
            <person name="Liu W."/>
            <person name="Song Y."/>
            <person name="Salvetti E."/>
            <person name="Wrobel A."/>
            <person name="Rasinkangas P."/>
            <person name="Parkhill J."/>
            <person name="Rea M.C."/>
            <person name="O'Sullivan O."/>
            <person name="Ritari J."/>
            <person name="Douillard F.P."/>
            <person name="Paul Ross R."/>
            <person name="Yang R."/>
            <person name="Briner A.E."/>
            <person name="Felis G.E."/>
            <person name="de Vos W.M."/>
            <person name="Barrangou R."/>
            <person name="Klaenhammer T.R."/>
            <person name="Caufield P.W."/>
            <person name="Cui Y."/>
            <person name="Zhang H."/>
            <person name="O'Toole P.W."/>
        </authorList>
    </citation>
    <scope>NUCLEOTIDE SEQUENCE [LARGE SCALE GENOMIC DNA]</scope>
    <source>
        <strain evidence="7 8">DSM 5707</strain>
    </source>
</reference>
<accession>A0A0R1Z3R2</accession>
<name>A0A0R1Z3R2_9LACO</name>
<dbReference type="Pfam" id="PF00413">
    <property type="entry name" value="Peptidase_M10"/>
    <property type="match status" value="1"/>
</dbReference>
<dbReference type="InterPro" id="IPR024079">
    <property type="entry name" value="MetalloPept_cat_dom_sf"/>
</dbReference>
<dbReference type="RefSeq" id="WP_057909750.1">
    <property type="nucleotide sequence ID" value="NZ_AZGK01000006.1"/>
</dbReference>
<evidence type="ECO:0000256" key="5">
    <source>
        <dbReference type="SAM" id="SignalP"/>
    </source>
</evidence>
<dbReference type="EMBL" id="AZGK01000006">
    <property type="protein sequence ID" value="KRM46518.1"/>
    <property type="molecule type" value="Genomic_DNA"/>
</dbReference>
<comment type="caution">
    <text evidence="7">The sequence shown here is derived from an EMBL/GenBank/DDBJ whole genome shotgun (WGS) entry which is preliminary data.</text>
</comment>
<dbReference type="CDD" id="cd04268">
    <property type="entry name" value="ZnMc_MMP_like"/>
    <property type="match status" value="1"/>
</dbReference>
<gene>
    <name evidence="7" type="ORF">FC51_GL002095</name>
</gene>
<protein>
    <submittedName>
        <fullName evidence="7">Matrixin</fullName>
    </submittedName>
</protein>
<evidence type="ECO:0000256" key="2">
    <source>
        <dbReference type="ARBA" id="ARBA00022723"/>
    </source>
</evidence>
<dbReference type="PATRIC" id="fig|1423784.4.peg.2137"/>
<dbReference type="GO" id="GO:0008270">
    <property type="term" value="F:zinc ion binding"/>
    <property type="evidence" value="ECO:0007669"/>
    <property type="project" value="InterPro"/>
</dbReference>
<dbReference type="AlphaFoldDB" id="A0A0R1Z3R2"/>
<evidence type="ECO:0000256" key="3">
    <source>
        <dbReference type="ARBA" id="ARBA00022801"/>
    </source>
</evidence>
<dbReference type="InterPro" id="IPR001818">
    <property type="entry name" value="Pept_M10_metallopeptidase"/>
</dbReference>
<dbReference type="SUPFAM" id="SSF55486">
    <property type="entry name" value="Metalloproteases ('zincins'), catalytic domain"/>
    <property type="match status" value="1"/>
</dbReference>
<keyword evidence="2" id="KW-0479">Metal-binding</keyword>
<keyword evidence="4" id="KW-0862">Zinc</keyword>
<evidence type="ECO:0000313" key="7">
    <source>
        <dbReference type="EMBL" id="KRM46518.1"/>
    </source>
</evidence>